<feature type="non-terminal residue" evidence="1">
    <location>
        <position position="1"/>
    </location>
</feature>
<evidence type="ECO:0000313" key="2">
    <source>
        <dbReference type="Proteomes" id="UP001434883"/>
    </source>
</evidence>
<evidence type="ECO:0000313" key="1">
    <source>
        <dbReference type="EMBL" id="MEQ2211452.1"/>
    </source>
</evidence>
<accession>A0ABV0RUW5</accession>
<reference evidence="1 2" key="1">
    <citation type="submission" date="2021-06" db="EMBL/GenBank/DDBJ databases">
        <authorList>
            <person name="Palmer J.M."/>
        </authorList>
    </citation>
    <scope>NUCLEOTIDE SEQUENCE [LARGE SCALE GENOMIC DNA]</scope>
    <source>
        <strain evidence="1 2">XC_2019</strain>
        <tissue evidence="1">Muscle</tissue>
    </source>
</reference>
<gene>
    <name evidence="1" type="ORF">XENOCAPTIV_001532</name>
</gene>
<dbReference type="EMBL" id="JAHRIN010058930">
    <property type="protein sequence ID" value="MEQ2211452.1"/>
    <property type="molecule type" value="Genomic_DNA"/>
</dbReference>
<protein>
    <submittedName>
        <fullName evidence="1">Uncharacterized protein</fullName>
    </submittedName>
</protein>
<sequence>YEVISTAKGPDGERVSILTTNQTHTAVENLNPESRYSWPPALLLATIPQQVILQRHAETDLSGPLLGPSFDREDW</sequence>
<keyword evidence="2" id="KW-1185">Reference proteome</keyword>
<comment type="caution">
    <text evidence="1">The sequence shown here is derived from an EMBL/GenBank/DDBJ whole genome shotgun (WGS) entry which is preliminary data.</text>
</comment>
<organism evidence="1 2">
    <name type="scientific">Xenoophorus captivus</name>
    <dbReference type="NCBI Taxonomy" id="1517983"/>
    <lineage>
        <taxon>Eukaryota</taxon>
        <taxon>Metazoa</taxon>
        <taxon>Chordata</taxon>
        <taxon>Craniata</taxon>
        <taxon>Vertebrata</taxon>
        <taxon>Euteleostomi</taxon>
        <taxon>Actinopterygii</taxon>
        <taxon>Neopterygii</taxon>
        <taxon>Teleostei</taxon>
        <taxon>Neoteleostei</taxon>
        <taxon>Acanthomorphata</taxon>
        <taxon>Ovalentaria</taxon>
        <taxon>Atherinomorphae</taxon>
        <taxon>Cyprinodontiformes</taxon>
        <taxon>Goodeidae</taxon>
        <taxon>Xenoophorus</taxon>
    </lineage>
</organism>
<dbReference type="Proteomes" id="UP001434883">
    <property type="component" value="Unassembled WGS sequence"/>
</dbReference>
<proteinExistence type="predicted"/>
<name>A0ABV0RUW5_9TELE</name>